<dbReference type="RefSeq" id="WP_150611480.1">
    <property type="nucleotide sequence ID" value="NZ_CABPRU010000001.1"/>
</dbReference>
<accession>A0A5E4SIR0</accession>
<keyword evidence="1" id="KW-0472">Membrane</keyword>
<dbReference type="Proteomes" id="UP000334380">
    <property type="component" value="Unassembled WGS sequence"/>
</dbReference>
<dbReference type="AlphaFoldDB" id="A0A5E4SIR0"/>
<keyword evidence="1" id="KW-0812">Transmembrane</keyword>
<feature type="transmembrane region" description="Helical" evidence="1">
    <location>
        <begin position="96"/>
        <end position="118"/>
    </location>
</feature>
<keyword evidence="3" id="KW-1185">Reference proteome</keyword>
<feature type="transmembrane region" description="Helical" evidence="1">
    <location>
        <begin position="49"/>
        <end position="76"/>
    </location>
</feature>
<evidence type="ECO:0000313" key="3">
    <source>
        <dbReference type="Proteomes" id="UP000334380"/>
    </source>
</evidence>
<evidence type="ECO:0000313" key="2">
    <source>
        <dbReference type="EMBL" id="VVD74324.1"/>
    </source>
</evidence>
<evidence type="ECO:0008006" key="4">
    <source>
        <dbReference type="Google" id="ProtNLM"/>
    </source>
</evidence>
<evidence type="ECO:0000256" key="1">
    <source>
        <dbReference type="SAM" id="Phobius"/>
    </source>
</evidence>
<dbReference type="EMBL" id="CABPRU010000001">
    <property type="protein sequence ID" value="VVD74324.1"/>
    <property type="molecule type" value="Genomic_DNA"/>
</dbReference>
<proteinExistence type="predicted"/>
<keyword evidence="1" id="KW-1133">Transmembrane helix</keyword>
<reference evidence="2 3" key="1">
    <citation type="submission" date="2019-08" db="EMBL/GenBank/DDBJ databases">
        <authorList>
            <person name="Peeters C."/>
        </authorList>
    </citation>
    <scope>NUCLEOTIDE SEQUENCE [LARGE SCALE GENOMIC DNA]</scope>
    <source>
        <strain evidence="2 3">LMG 31013</strain>
    </source>
</reference>
<sequence length="152" mass="15879">MTLGSISGIVPTMQAPRTEVEAVDEQRVTIDFPPLPDDVRLRSQSTGCVSMAGCTSGISGLVTLVLGLVGLGTAAYVCVEANKQVDNAAAGSGSQWLGYGFGGSVGVLAGMMVTYGLGQVCYAAARRREARDEMLTQREQARFESTMGGLRP</sequence>
<protein>
    <recommendedName>
        <fullName evidence="4">Transmembrane protein</fullName>
    </recommendedName>
</protein>
<dbReference type="OrthoDB" id="8943156at2"/>
<organism evidence="2 3">
    <name type="scientific">Pandoraea terrigena</name>
    <dbReference type="NCBI Taxonomy" id="2508292"/>
    <lineage>
        <taxon>Bacteria</taxon>
        <taxon>Pseudomonadati</taxon>
        <taxon>Pseudomonadota</taxon>
        <taxon>Betaproteobacteria</taxon>
        <taxon>Burkholderiales</taxon>
        <taxon>Burkholderiaceae</taxon>
        <taxon>Pandoraea</taxon>
    </lineage>
</organism>
<gene>
    <name evidence="2" type="ORF">PTE31013_00789</name>
</gene>
<name>A0A5E4SIR0_9BURK</name>